<sequence>MDNETYRPHSVAAPSGTARAPRRTRRVRAAILTTALLTAGAALTACGGGGSSSTDGGQKSDSGIASLATPSSDGGKPGAPSSARSSTAAVDAKRPQLRLDSSKEEINRLWDTYWACLQAHGVPMNTKRVDHPGGQAPPLDDQKVTDEYKAQYHACLNKMPLQPVEERPETNPHYADDFRAYVKCLRSKGFKVHEVFAPDGSPDGWTGDDGGGGLPNEKADNDCRTEAFGGKGKN</sequence>
<organism evidence="3 4">
    <name type="scientific">Streptomyces flaveolus</name>
    <dbReference type="NCBI Taxonomy" id="67297"/>
    <lineage>
        <taxon>Bacteria</taxon>
        <taxon>Bacillati</taxon>
        <taxon>Actinomycetota</taxon>
        <taxon>Actinomycetes</taxon>
        <taxon>Kitasatosporales</taxon>
        <taxon>Streptomycetaceae</taxon>
        <taxon>Streptomyces</taxon>
    </lineage>
</organism>
<feature type="transmembrane region" description="Helical" evidence="2">
    <location>
        <begin position="29"/>
        <end position="50"/>
    </location>
</feature>
<feature type="region of interest" description="Disordered" evidence="1">
    <location>
        <begin position="1"/>
        <end position="25"/>
    </location>
</feature>
<evidence type="ECO:0000313" key="3">
    <source>
        <dbReference type="EMBL" id="MEU5710260.1"/>
    </source>
</evidence>
<dbReference type="RefSeq" id="WP_053211425.1">
    <property type="nucleotide sequence ID" value="NZ_JBFAEG010000019.1"/>
</dbReference>
<gene>
    <name evidence="3" type="ORF">AB0H04_25870</name>
</gene>
<evidence type="ECO:0008006" key="5">
    <source>
        <dbReference type="Google" id="ProtNLM"/>
    </source>
</evidence>
<dbReference type="Proteomes" id="UP001551011">
    <property type="component" value="Unassembled WGS sequence"/>
</dbReference>
<keyword evidence="2" id="KW-1133">Transmembrane helix</keyword>
<evidence type="ECO:0000256" key="1">
    <source>
        <dbReference type="SAM" id="MobiDB-lite"/>
    </source>
</evidence>
<feature type="region of interest" description="Disordered" evidence="1">
    <location>
        <begin position="47"/>
        <end position="96"/>
    </location>
</feature>
<dbReference type="EMBL" id="JBFAEG010000019">
    <property type="protein sequence ID" value="MEU5710260.1"/>
    <property type="molecule type" value="Genomic_DNA"/>
</dbReference>
<comment type="caution">
    <text evidence="3">The sequence shown here is derived from an EMBL/GenBank/DDBJ whole genome shotgun (WGS) entry which is preliminary data.</text>
</comment>
<evidence type="ECO:0000313" key="4">
    <source>
        <dbReference type="Proteomes" id="UP001551011"/>
    </source>
</evidence>
<feature type="compositionally biased region" description="Polar residues" evidence="1">
    <location>
        <begin position="55"/>
        <end position="72"/>
    </location>
</feature>
<keyword evidence="2" id="KW-0812">Transmembrane</keyword>
<keyword evidence="4" id="KW-1185">Reference proteome</keyword>
<protein>
    <recommendedName>
        <fullName evidence="5">Lipoprotein</fullName>
    </recommendedName>
</protein>
<accession>A0ABV3AF96</accession>
<feature type="region of interest" description="Disordered" evidence="1">
    <location>
        <begin position="196"/>
        <end position="234"/>
    </location>
</feature>
<evidence type="ECO:0000256" key="2">
    <source>
        <dbReference type="SAM" id="Phobius"/>
    </source>
</evidence>
<proteinExistence type="predicted"/>
<keyword evidence="2" id="KW-0472">Membrane</keyword>
<reference evidence="3 4" key="1">
    <citation type="submission" date="2024-06" db="EMBL/GenBank/DDBJ databases">
        <title>The Natural Products Discovery Center: Release of the First 8490 Sequenced Strains for Exploring Actinobacteria Biosynthetic Diversity.</title>
        <authorList>
            <person name="Kalkreuter E."/>
            <person name="Kautsar S.A."/>
            <person name="Yang D."/>
            <person name="Bader C.D."/>
            <person name="Teijaro C.N."/>
            <person name="Fluegel L."/>
            <person name="Davis C.M."/>
            <person name="Simpson J.R."/>
            <person name="Lauterbach L."/>
            <person name="Steele A.D."/>
            <person name="Gui C."/>
            <person name="Meng S."/>
            <person name="Li G."/>
            <person name="Viehrig K."/>
            <person name="Ye F."/>
            <person name="Su P."/>
            <person name="Kiefer A.F."/>
            <person name="Nichols A."/>
            <person name="Cepeda A.J."/>
            <person name="Yan W."/>
            <person name="Fan B."/>
            <person name="Jiang Y."/>
            <person name="Adhikari A."/>
            <person name="Zheng C.-J."/>
            <person name="Schuster L."/>
            <person name="Cowan T.M."/>
            <person name="Smanski M.J."/>
            <person name="Chevrette M.G."/>
            <person name="De Carvalho L.P.S."/>
            <person name="Shen B."/>
        </authorList>
    </citation>
    <scope>NUCLEOTIDE SEQUENCE [LARGE SCALE GENOMIC DNA]</scope>
    <source>
        <strain evidence="3 4">NPDC020594</strain>
    </source>
</reference>
<name>A0ABV3AF96_9ACTN</name>